<dbReference type="EMBL" id="RAWI01000023">
    <property type="protein sequence ID" value="RKI14911.1"/>
    <property type="molecule type" value="Genomic_DNA"/>
</dbReference>
<sequence length="183" mass="19998">MSEASHFFAALVTSPAVFRKTLERARLQAVLDVEPAGDAVAPSGPGATPAVPGPRWVAFASPGENREALGKLTERLVEVFDEGGDWSLGFFMDQAKLTLRSEDLEPSVEDRRTSARRHAWLLLFLGRTPDEALAALSTGGAFAFCEALGISFLELVDQEMVPWEALSREFPDRYTVASWELAD</sequence>
<gene>
    <name evidence="1" type="ORF">D7Y13_05170</name>
</gene>
<organism evidence="1 2">
    <name type="scientific">Corallococcus praedator</name>
    <dbReference type="NCBI Taxonomy" id="2316724"/>
    <lineage>
        <taxon>Bacteria</taxon>
        <taxon>Pseudomonadati</taxon>
        <taxon>Myxococcota</taxon>
        <taxon>Myxococcia</taxon>
        <taxon>Myxococcales</taxon>
        <taxon>Cystobacterineae</taxon>
        <taxon>Myxococcaceae</taxon>
        <taxon>Corallococcus</taxon>
    </lineage>
</organism>
<accession>A0ABX9QR19</accession>
<keyword evidence="2" id="KW-1185">Reference proteome</keyword>
<comment type="caution">
    <text evidence="1">The sequence shown here is derived from an EMBL/GenBank/DDBJ whole genome shotgun (WGS) entry which is preliminary data.</text>
</comment>
<name>A0ABX9QR19_9BACT</name>
<evidence type="ECO:0000313" key="1">
    <source>
        <dbReference type="EMBL" id="RKI14911.1"/>
    </source>
</evidence>
<reference evidence="1 2" key="1">
    <citation type="submission" date="2018-09" db="EMBL/GenBank/DDBJ databases">
        <authorList>
            <person name="Livingstone P.G."/>
            <person name="Whitworth D.E."/>
        </authorList>
    </citation>
    <scope>NUCLEOTIDE SEQUENCE [LARGE SCALE GENOMIC DNA]</scope>
    <source>
        <strain evidence="1 2">CA031B</strain>
    </source>
</reference>
<dbReference type="RefSeq" id="WP_120583072.1">
    <property type="nucleotide sequence ID" value="NZ_RAWI01000023.1"/>
</dbReference>
<dbReference type="Proteomes" id="UP000278907">
    <property type="component" value="Unassembled WGS sequence"/>
</dbReference>
<proteinExistence type="predicted"/>
<protein>
    <submittedName>
        <fullName evidence="1">Uncharacterized protein</fullName>
    </submittedName>
</protein>
<evidence type="ECO:0000313" key="2">
    <source>
        <dbReference type="Proteomes" id="UP000278907"/>
    </source>
</evidence>